<gene>
    <name evidence="2" type="ORF">SMGD1_2494</name>
</gene>
<dbReference type="HOGENOM" id="CLU_2169779_0_0_7"/>
<evidence type="ECO:0000256" key="1">
    <source>
        <dbReference type="SAM" id="Phobius"/>
    </source>
</evidence>
<name>B6BNE7_SULGG</name>
<reference evidence="2 3" key="1">
    <citation type="journal article" date="2012" name="Proc. Natl. Acad. Sci. U.S.A.">
        <title>Genome and physiology of a model Epsilonproteobacterium responsible for sulfide detoxification in marine oxygen depletion zones.</title>
        <authorList>
            <person name="Grote J."/>
            <person name="Schott T."/>
            <person name="Bruckner C.G."/>
            <person name="Glockner F.O."/>
            <person name="Jost G."/>
            <person name="Teeling H."/>
            <person name="Labrenz M."/>
            <person name="Jurgens K."/>
        </authorList>
    </citation>
    <scope>NUCLEOTIDE SEQUENCE [LARGE SCALE GENOMIC DNA]</scope>
    <source>
        <strain evidence="2 3">GD1</strain>
    </source>
</reference>
<organism evidence="2 3">
    <name type="scientific">Sulfurimonas gotlandica (strain DSM 19862 / JCM 16533 / GD1)</name>
    <dbReference type="NCBI Taxonomy" id="929558"/>
    <lineage>
        <taxon>Bacteria</taxon>
        <taxon>Pseudomonadati</taxon>
        <taxon>Campylobacterota</taxon>
        <taxon>Epsilonproteobacteria</taxon>
        <taxon>Campylobacterales</taxon>
        <taxon>Sulfurimonadaceae</taxon>
        <taxon>Sulfurimonas</taxon>
    </lineage>
</organism>
<evidence type="ECO:0000313" key="2">
    <source>
        <dbReference type="EMBL" id="EHP31017.1"/>
    </source>
</evidence>
<keyword evidence="1" id="KW-0812">Transmembrane</keyword>
<dbReference type="AlphaFoldDB" id="B6BNE7"/>
<keyword evidence="3" id="KW-1185">Reference proteome</keyword>
<dbReference type="EMBL" id="AFRZ01000001">
    <property type="protein sequence ID" value="EHP31017.1"/>
    <property type="molecule type" value="Genomic_DNA"/>
</dbReference>
<evidence type="ECO:0000313" key="3">
    <source>
        <dbReference type="Proteomes" id="UP000006431"/>
    </source>
</evidence>
<dbReference type="RefSeq" id="WP_008339640.1">
    <property type="nucleotide sequence ID" value="NZ_AFRZ01000001.1"/>
</dbReference>
<dbReference type="PATRIC" id="fig|929558.5.peg.2485"/>
<protein>
    <submittedName>
        <fullName evidence="2">Uncharacterized protein</fullName>
    </submittedName>
</protein>
<feature type="transmembrane region" description="Helical" evidence="1">
    <location>
        <begin position="12"/>
        <end position="34"/>
    </location>
</feature>
<accession>B6BNE7</accession>
<sequence length="110" mass="12402">MCEIDWNLTADMLTGAGTLLAGLAAIFVLPWQLGFRKEAKESKKEIESLHTSLKLMFPMYKQYMASEAGIVWSDYTSDADNIVKGISKKFALDERLVRSILDELQQEGKI</sequence>
<accession>H1FZL0</accession>
<keyword evidence="1" id="KW-0472">Membrane</keyword>
<proteinExistence type="predicted"/>
<comment type="caution">
    <text evidence="2">The sequence shown here is derived from an EMBL/GenBank/DDBJ whole genome shotgun (WGS) entry which is preliminary data.</text>
</comment>
<keyword evidence="1" id="KW-1133">Transmembrane helix</keyword>
<dbReference type="Proteomes" id="UP000006431">
    <property type="component" value="Unassembled WGS sequence"/>
</dbReference>
<dbReference type="STRING" id="929558.SMGD1_2494"/>